<dbReference type="InterPro" id="IPR013078">
    <property type="entry name" value="His_Pase_superF_clade-1"/>
</dbReference>
<dbReference type="PANTHER" id="PTHR46517">
    <property type="entry name" value="FRUCTOSE-2,6-BISPHOSPHATASE TIGAR"/>
    <property type="match status" value="1"/>
</dbReference>
<dbReference type="InterPro" id="IPR051695">
    <property type="entry name" value="Phosphoglycerate_Mutase"/>
</dbReference>
<dbReference type="CDD" id="cd07067">
    <property type="entry name" value="HP_PGM_like"/>
    <property type="match status" value="1"/>
</dbReference>
<dbReference type="GO" id="GO:0004331">
    <property type="term" value="F:fructose-2,6-bisphosphate 2-phosphatase activity"/>
    <property type="evidence" value="ECO:0007669"/>
    <property type="project" value="TreeGrafter"/>
</dbReference>
<reference evidence="3 4" key="1">
    <citation type="submission" date="2014-09" db="EMBL/GenBank/DDBJ databases">
        <authorList>
            <person name="Magalhaes I.L.F."/>
            <person name="Oliveira U."/>
            <person name="Santos F.R."/>
            <person name="Vidigal T.H.D.A."/>
            <person name="Brescovit A.D."/>
            <person name="Santos A.J."/>
        </authorList>
    </citation>
    <scope>NUCLEOTIDE SEQUENCE [LARGE SCALE GENOMIC DNA]</scope>
</reference>
<dbReference type="InterPro" id="IPR029033">
    <property type="entry name" value="His_PPase_superfam"/>
</dbReference>
<dbReference type="OrthoDB" id="354304at2759"/>
<organism evidence="3 4">
    <name type="scientific">Ceraceosorus bombacis</name>
    <dbReference type="NCBI Taxonomy" id="401625"/>
    <lineage>
        <taxon>Eukaryota</taxon>
        <taxon>Fungi</taxon>
        <taxon>Dikarya</taxon>
        <taxon>Basidiomycota</taxon>
        <taxon>Ustilaginomycotina</taxon>
        <taxon>Exobasidiomycetes</taxon>
        <taxon>Ceraceosorales</taxon>
        <taxon>Ceraceosoraceae</taxon>
        <taxon>Ceraceosorus</taxon>
    </lineage>
</organism>
<dbReference type="SMART" id="SM00855">
    <property type="entry name" value="PGAM"/>
    <property type="match status" value="1"/>
</dbReference>
<keyword evidence="2" id="KW-1133">Transmembrane helix</keyword>
<proteinExistence type="predicted"/>
<dbReference type="GO" id="GO:0005829">
    <property type="term" value="C:cytosol"/>
    <property type="evidence" value="ECO:0007669"/>
    <property type="project" value="TreeGrafter"/>
</dbReference>
<dbReference type="SUPFAM" id="SSF53254">
    <property type="entry name" value="Phosphoglycerate mutase-like"/>
    <property type="match status" value="1"/>
</dbReference>
<dbReference type="Pfam" id="PF00300">
    <property type="entry name" value="His_Phos_1"/>
    <property type="match status" value="1"/>
</dbReference>
<evidence type="ECO:0000256" key="2">
    <source>
        <dbReference type="SAM" id="Phobius"/>
    </source>
</evidence>
<keyword evidence="2" id="KW-0472">Membrane</keyword>
<accession>A0A0P1BQC4</accession>
<name>A0A0P1BQC4_9BASI</name>
<dbReference type="PANTHER" id="PTHR46517:SF1">
    <property type="entry name" value="FRUCTOSE-2,6-BISPHOSPHATASE TIGAR"/>
    <property type="match status" value="1"/>
</dbReference>
<feature type="transmembrane region" description="Helical" evidence="2">
    <location>
        <begin position="20"/>
        <end position="40"/>
    </location>
</feature>
<dbReference type="GO" id="GO:0045820">
    <property type="term" value="P:negative regulation of glycolytic process"/>
    <property type="evidence" value="ECO:0007669"/>
    <property type="project" value="TreeGrafter"/>
</dbReference>
<dbReference type="GO" id="GO:0043456">
    <property type="term" value="P:regulation of pentose-phosphate shunt"/>
    <property type="evidence" value="ECO:0007669"/>
    <property type="project" value="TreeGrafter"/>
</dbReference>
<keyword evidence="1" id="KW-0378">Hydrolase</keyword>
<dbReference type="EMBL" id="CCYA01000270">
    <property type="protein sequence ID" value="CEH18453.1"/>
    <property type="molecule type" value="Genomic_DNA"/>
</dbReference>
<evidence type="ECO:0000313" key="3">
    <source>
        <dbReference type="EMBL" id="CEH18453.1"/>
    </source>
</evidence>
<dbReference type="Proteomes" id="UP000054845">
    <property type="component" value="Unassembled WGS sequence"/>
</dbReference>
<dbReference type="AlphaFoldDB" id="A0A0P1BQC4"/>
<dbReference type="Gene3D" id="3.40.50.1240">
    <property type="entry name" value="Phosphoglycerate mutase-like"/>
    <property type="match status" value="1"/>
</dbReference>
<protein>
    <submittedName>
        <fullName evidence="3">PHOSPHOGLYCERATE MUTASE</fullName>
    </submittedName>
</protein>
<sequence>MSPIQTLVVKASQTYSSSGFRRLAMLYSIAPLFATLMLVARDIHALGGLGVDRAAALKSKGKALVGAGNTDELRVHFFRHQQTHANVLKLSQGVHEHEGLTILTDKGREDARKLGHHLSTQGQFKTIYHSPMLRAKQTAEEMQGAMAEHGQHVKLVPLEQIRTLDRGKGEGLPLKQLTEDAKAGKVHEGRETHEAQVLRLHQGLHHIIKASQGEKNTAFIGHYHSVSSTLADVFAKGGARKPSYIPPELKDAQLKDKVWIKNGSHSVVSIKPSKVADQLDKDGKMVFDPETTRIEKWGELLQPDGKLAHPQIKPYK</sequence>
<keyword evidence="2" id="KW-0812">Transmembrane</keyword>
<evidence type="ECO:0000256" key="1">
    <source>
        <dbReference type="ARBA" id="ARBA00022801"/>
    </source>
</evidence>
<keyword evidence="4" id="KW-1185">Reference proteome</keyword>
<evidence type="ECO:0000313" key="4">
    <source>
        <dbReference type="Proteomes" id="UP000054845"/>
    </source>
</evidence>